<reference evidence="1 2" key="1">
    <citation type="submission" date="2015-10" db="EMBL/GenBank/DDBJ databases">
        <title>A novel member of the family Ruminococcaceae isolated from human faeces.</title>
        <authorList>
            <person name="Shkoporov A.N."/>
            <person name="Chaplin A.V."/>
            <person name="Motuzova O.V."/>
            <person name="Kafarskaia L.I."/>
            <person name="Efimov B.A."/>
        </authorList>
    </citation>
    <scope>NUCLEOTIDE SEQUENCE [LARGE SCALE GENOMIC DNA]</scope>
    <source>
        <strain evidence="1 2">668</strain>
    </source>
</reference>
<dbReference type="AlphaFoldDB" id="A0A0W7TND6"/>
<name>A0A0W7TND6_9FIRM</name>
<protein>
    <submittedName>
        <fullName evidence="1">Uncharacterized protein</fullName>
    </submittedName>
</protein>
<proteinExistence type="predicted"/>
<sequence length="85" mass="9587">MKKLWKFEWDSDYAFIGGIFKATDEQIKNAIGKTIYLGEAEGKHSEVYGVLEENDIVLVSDNPIAVKIIPEFGYNPLGYISDEDV</sequence>
<gene>
    <name evidence="1" type="ORF">ASJ35_14165</name>
</gene>
<dbReference type="RefSeq" id="WP_058723599.1">
    <property type="nucleotide sequence ID" value="NZ_JAETPD010000014.1"/>
</dbReference>
<evidence type="ECO:0000313" key="1">
    <source>
        <dbReference type="EMBL" id="KUE75340.1"/>
    </source>
</evidence>
<dbReference type="Proteomes" id="UP000053433">
    <property type="component" value="Unassembled WGS sequence"/>
</dbReference>
<evidence type="ECO:0000313" key="2">
    <source>
        <dbReference type="Proteomes" id="UP000053433"/>
    </source>
</evidence>
<dbReference type="EMBL" id="LMUA01000023">
    <property type="protein sequence ID" value="KUE75340.1"/>
    <property type="molecule type" value="Genomic_DNA"/>
</dbReference>
<comment type="caution">
    <text evidence="1">The sequence shown here is derived from an EMBL/GenBank/DDBJ whole genome shotgun (WGS) entry which is preliminary data.</text>
</comment>
<accession>A0A0W7TND6</accession>
<organism evidence="1 2">
    <name type="scientific">Ruthenibacterium lactatiformans</name>
    <dbReference type="NCBI Taxonomy" id="1550024"/>
    <lineage>
        <taxon>Bacteria</taxon>
        <taxon>Bacillati</taxon>
        <taxon>Bacillota</taxon>
        <taxon>Clostridia</taxon>
        <taxon>Eubacteriales</taxon>
        <taxon>Oscillospiraceae</taxon>
        <taxon>Ruthenibacterium</taxon>
    </lineage>
</organism>